<dbReference type="Proteomes" id="UP000501690">
    <property type="component" value="Linkage Group LG4"/>
</dbReference>
<sequence length="57" mass="5785">MEMEMPMTADGAAAAAFRRGGRTSLVCLQQWCFCGGDGTQDGGVRYCSGCGKACGGG</sequence>
<gene>
    <name evidence="1" type="ORF">DEO72_LG4g759</name>
</gene>
<name>A0A4D6LLY8_VIGUN</name>
<reference evidence="1 2" key="1">
    <citation type="submission" date="2019-04" db="EMBL/GenBank/DDBJ databases">
        <title>An improved genome assembly and genetic linkage map for asparagus bean, Vigna unguiculata ssp. sesquipedialis.</title>
        <authorList>
            <person name="Xia Q."/>
            <person name="Zhang R."/>
            <person name="Dong Y."/>
        </authorList>
    </citation>
    <scope>NUCLEOTIDE SEQUENCE [LARGE SCALE GENOMIC DNA]</scope>
    <source>
        <tissue evidence="1">Leaf</tissue>
    </source>
</reference>
<dbReference type="AlphaFoldDB" id="A0A4D6LLY8"/>
<proteinExistence type="predicted"/>
<keyword evidence="2" id="KW-1185">Reference proteome</keyword>
<organism evidence="1 2">
    <name type="scientific">Vigna unguiculata</name>
    <name type="common">Cowpea</name>
    <dbReference type="NCBI Taxonomy" id="3917"/>
    <lineage>
        <taxon>Eukaryota</taxon>
        <taxon>Viridiplantae</taxon>
        <taxon>Streptophyta</taxon>
        <taxon>Embryophyta</taxon>
        <taxon>Tracheophyta</taxon>
        <taxon>Spermatophyta</taxon>
        <taxon>Magnoliopsida</taxon>
        <taxon>eudicotyledons</taxon>
        <taxon>Gunneridae</taxon>
        <taxon>Pentapetalae</taxon>
        <taxon>rosids</taxon>
        <taxon>fabids</taxon>
        <taxon>Fabales</taxon>
        <taxon>Fabaceae</taxon>
        <taxon>Papilionoideae</taxon>
        <taxon>50 kb inversion clade</taxon>
        <taxon>NPAAA clade</taxon>
        <taxon>indigoferoid/millettioid clade</taxon>
        <taxon>Phaseoleae</taxon>
        <taxon>Vigna</taxon>
    </lineage>
</organism>
<evidence type="ECO:0000313" key="2">
    <source>
        <dbReference type="Proteomes" id="UP000501690"/>
    </source>
</evidence>
<protein>
    <submittedName>
        <fullName evidence="1">Uncharacterized protein</fullName>
    </submittedName>
</protein>
<accession>A0A4D6LLY8</accession>
<dbReference type="EMBL" id="CP039348">
    <property type="protein sequence ID" value="QCD89809.1"/>
    <property type="molecule type" value="Genomic_DNA"/>
</dbReference>
<evidence type="ECO:0000313" key="1">
    <source>
        <dbReference type="EMBL" id="QCD89809.1"/>
    </source>
</evidence>